<accession>A0A1J4KF85</accession>
<feature type="transmembrane region" description="Helical" evidence="2">
    <location>
        <begin position="261"/>
        <end position="282"/>
    </location>
</feature>
<feature type="transmembrane region" description="Helical" evidence="2">
    <location>
        <begin position="338"/>
        <end position="361"/>
    </location>
</feature>
<gene>
    <name evidence="3" type="ORF">TRFO_23123</name>
</gene>
<dbReference type="AlphaFoldDB" id="A0A1J4KF85"/>
<feature type="transmembrane region" description="Helical" evidence="2">
    <location>
        <begin position="294"/>
        <end position="318"/>
    </location>
</feature>
<feature type="compositionally biased region" description="Acidic residues" evidence="1">
    <location>
        <begin position="467"/>
        <end position="484"/>
    </location>
</feature>
<evidence type="ECO:0000313" key="4">
    <source>
        <dbReference type="Proteomes" id="UP000179807"/>
    </source>
</evidence>
<proteinExistence type="predicted"/>
<dbReference type="Proteomes" id="UP000179807">
    <property type="component" value="Unassembled WGS sequence"/>
</dbReference>
<dbReference type="VEuPathDB" id="TrichDB:TRFO_23123"/>
<reference evidence="3" key="1">
    <citation type="submission" date="2016-10" db="EMBL/GenBank/DDBJ databases">
        <authorList>
            <person name="Benchimol M."/>
            <person name="Almeida L.G."/>
            <person name="Vasconcelos A.T."/>
            <person name="Perreira-Neves A."/>
            <person name="Rosa I.A."/>
            <person name="Tasca T."/>
            <person name="Bogo M.R."/>
            <person name="de Souza W."/>
        </authorList>
    </citation>
    <scope>NUCLEOTIDE SEQUENCE [LARGE SCALE GENOMIC DNA]</scope>
    <source>
        <strain evidence="3">K</strain>
    </source>
</reference>
<feature type="region of interest" description="Disordered" evidence="1">
    <location>
        <begin position="463"/>
        <end position="484"/>
    </location>
</feature>
<evidence type="ECO:0000256" key="1">
    <source>
        <dbReference type="SAM" id="MobiDB-lite"/>
    </source>
</evidence>
<keyword evidence="2" id="KW-1133">Transmembrane helix</keyword>
<feature type="transmembrane region" description="Helical" evidence="2">
    <location>
        <begin position="41"/>
        <end position="60"/>
    </location>
</feature>
<dbReference type="GeneID" id="94837674"/>
<keyword evidence="4" id="KW-1185">Reference proteome</keyword>
<feature type="transmembrane region" description="Helical" evidence="2">
    <location>
        <begin position="373"/>
        <end position="396"/>
    </location>
</feature>
<organism evidence="3 4">
    <name type="scientific">Tritrichomonas foetus</name>
    <dbReference type="NCBI Taxonomy" id="1144522"/>
    <lineage>
        <taxon>Eukaryota</taxon>
        <taxon>Metamonada</taxon>
        <taxon>Parabasalia</taxon>
        <taxon>Tritrichomonadida</taxon>
        <taxon>Tritrichomonadidae</taxon>
        <taxon>Tritrichomonas</taxon>
    </lineage>
</organism>
<comment type="caution">
    <text evidence="3">The sequence shown here is derived from an EMBL/GenBank/DDBJ whole genome shotgun (WGS) entry which is preliminary data.</text>
</comment>
<evidence type="ECO:0000313" key="3">
    <source>
        <dbReference type="EMBL" id="OHT08428.1"/>
    </source>
</evidence>
<sequence>MSKQEGINHDPQLEDFADIELESANKPKFTDIFQNVKFSHLIYAFFLFFVYQTGLTYIAMTSAPLVNQTAIFYPLSQENVSDLAMVKMVLEPFVPSHKFLKLDGSVVRYSMKTKQADPIELNATLEFRLHDEITRNLTVGPFMYTRKFKIGREDSNSMPIFYEKVNGFDIVNITISYHMVYSGIRGFRFKFYFVDPNTYDFTFYARLVFSAMAIYALINYLRKNKFSQKGIFHYPLIIMGLTAINASSPLSIVFQNRYFEILAPIFMCTFMSVFRLFIWFFLDTTIHQKNQANKLWSLIYLTYIVVYGVIECIIGINYCALDCYFDGGIIPYPEFIQFIENAFIVLSLTYCVVVLLTLAYAFRITTEEAHFKVVTYGIFILDTSICTLLVEVLLAILHDSRNSLTELFIYQGSHILSCVIIIYLQYSGDTGYKAIDNENLAYGSHHLGDVKLGADENDIEQLYNGNDENENFEKEYEEEEEEEE</sequence>
<dbReference type="EMBL" id="MLAK01000668">
    <property type="protein sequence ID" value="OHT08428.1"/>
    <property type="molecule type" value="Genomic_DNA"/>
</dbReference>
<feature type="transmembrane region" description="Helical" evidence="2">
    <location>
        <begin position="233"/>
        <end position="255"/>
    </location>
</feature>
<keyword evidence="2" id="KW-0812">Transmembrane</keyword>
<feature type="transmembrane region" description="Helical" evidence="2">
    <location>
        <begin position="203"/>
        <end position="221"/>
    </location>
</feature>
<evidence type="ECO:0000256" key="2">
    <source>
        <dbReference type="SAM" id="Phobius"/>
    </source>
</evidence>
<feature type="transmembrane region" description="Helical" evidence="2">
    <location>
        <begin position="408"/>
        <end position="426"/>
    </location>
</feature>
<protein>
    <submittedName>
        <fullName evidence="3">Uncharacterized protein</fullName>
    </submittedName>
</protein>
<dbReference type="RefSeq" id="XP_068361564.1">
    <property type="nucleotide sequence ID" value="XM_068502970.1"/>
</dbReference>
<name>A0A1J4KF85_9EUKA</name>
<keyword evidence="2" id="KW-0472">Membrane</keyword>